<evidence type="ECO:0000313" key="8">
    <source>
        <dbReference type="Proteomes" id="UP000515465"/>
    </source>
</evidence>
<organism evidence="7 8">
    <name type="scientific">Mesorhizobium huakuii</name>
    <dbReference type="NCBI Taxonomy" id="28104"/>
    <lineage>
        <taxon>Bacteria</taxon>
        <taxon>Pseudomonadati</taxon>
        <taxon>Pseudomonadota</taxon>
        <taxon>Alphaproteobacteria</taxon>
        <taxon>Hyphomicrobiales</taxon>
        <taxon>Phyllobacteriaceae</taxon>
        <taxon>Mesorhizobium</taxon>
    </lineage>
</organism>
<comment type="similarity">
    <text evidence="1">Belongs to the LysR transcriptional regulatory family.</text>
</comment>
<evidence type="ECO:0000256" key="1">
    <source>
        <dbReference type="ARBA" id="ARBA00009437"/>
    </source>
</evidence>
<keyword evidence="3" id="KW-0238">DNA-binding</keyword>
<dbReference type="PRINTS" id="PR00039">
    <property type="entry name" value="HTHLYSR"/>
</dbReference>
<dbReference type="Pfam" id="PF00126">
    <property type="entry name" value="HTH_1"/>
    <property type="match status" value="1"/>
</dbReference>
<protein>
    <submittedName>
        <fullName evidence="7">LysR family transcriptional regulator</fullName>
    </submittedName>
</protein>
<accession>A0A7G6SMY2</accession>
<evidence type="ECO:0000256" key="2">
    <source>
        <dbReference type="ARBA" id="ARBA00023015"/>
    </source>
</evidence>
<dbReference type="GO" id="GO:0003700">
    <property type="term" value="F:DNA-binding transcription factor activity"/>
    <property type="evidence" value="ECO:0007669"/>
    <property type="project" value="InterPro"/>
</dbReference>
<sequence length="328" mass="34578">MHPRLLKTFLAVARSRNMTRAAEAVHLAQSSVSDQIQALEAELGAALFTRSKSGLELTPAGLALQPIAEELLRLDGEARAAVLAAAGRTSGALTIGALETIASARLAPWLPGFQARHPDITVRMKVTDSGTLRRLLEDGDIDVAFCFERRDGAKDADARLARRAIGAEPLVLVAAPGQGTAPRDLADLAALRFVVTEPGCIYRHMFDTAFAEAGVVAPRLASEVGSIGAIARLVAAGAGLGLVPRLAVSDALARGDLVELPWPGRAQAAPLTMVWRRRRIQPPALRRLLAAARDTLVPERVETGSELESGDSSKALFSNNSLSKAATG</sequence>
<dbReference type="SUPFAM" id="SSF46785">
    <property type="entry name" value="Winged helix' DNA-binding domain"/>
    <property type="match status" value="1"/>
</dbReference>
<dbReference type="CDD" id="cd05466">
    <property type="entry name" value="PBP2_LTTR_substrate"/>
    <property type="match status" value="1"/>
</dbReference>
<dbReference type="PANTHER" id="PTHR30126">
    <property type="entry name" value="HTH-TYPE TRANSCRIPTIONAL REGULATOR"/>
    <property type="match status" value="1"/>
</dbReference>
<dbReference type="Gene3D" id="1.10.10.10">
    <property type="entry name" value="Winged helix-like DNA-binding domain superfamily/Winged helix DNA-binding domain"/>
    <property type="match status" value="1"/>
</dbReference>
<evidence type="ECO:0000259" key="6">
    <source>
        <dbReference type="PROSITE" id="PS50931"/>
    </source>
</evidence>
<evidence type="ECO:0000256" key="3">
    <source>
        <dbReference type="ARBA" id="ARBA00023125"/>
    </source>
</evidence>
<dbReference type="InterPro" id="IPR000847">
    <property type="entry name" value="LysR_HTH_N"/>
</dbReference>
<evidence type="ECO:0000313" key="7">
    <source>
        <dbReference type="EMBL" id="QND55864.1"/>
    </source>
</evidence>
<dbReference type="FunFam" id="1.10.10.10:FF:000001">
    <property type="entry name" value="LysR family transcriptional regulator"/>
    <property type="match status" value="1"/>
</dbReference>
<dbReference type="Gene3D" id="3.40.190.290">
    <property type="match status" value="1"/>
</dbReference>
<dbReference type="GO" id="GO:0000976">
    <property type="term" value="F:transcription cis-regulatory region binding"/>
    <property type="evidence" value="ECO:0007669"/>
    <property type="project" value="TreeGrafter"/>
</dbReference>
<dbReference type="EMBL" id="CP050296">
    <property type="protein sequence ID" value="QND55864.1"/>
    <property type="molecule type" value="Genomic_DNA"/>
</dbReference>
<dbReference type="AlphaFoldDB" id="A0A7G6SMY2"/>
<name>A0A7G6SMY2_9HYPH</name>
<evidence type="ECO:0000256" key="5">
    <source>
        <dbReference type="SAM" id="MobiDB-lite"/>
    </source>
</evidence>
<feature type="compositionally biased region" description="Polar residues" evidence="5">
    <location>
        <begin position="310"/>
        <end position="328"/>
    </location>
</feature>
<dbReference type="Pfam" id="PF03466">
    <property type="entry name" value="LysR_substrate"/>
    <property type="match status" value="1"/>
</dbReference>
<keyword evidence="4" id="KW-0804">Transcription</keyword>
<reference evidence="8" key="1">
    <citation type="journal article" date="2020" name="Mol. Plant Microbe">
        <title>Rhizobial microsymbionts of the narrowly endemic Oxytropis species growing in Kamchatka are characterized by significant genetic diversity and possess a set of genes that are associated with T3SS and T6SS secretion systems and can affect the development of symbiosis.</title>
        <authorList>
            <person name="Safronova V."/>
            <person name="Guro P."/>
            <person name="Sazanova A."/>
            <person name="Kuznetsova I."/>
            <person name="Belimov A."/>
            <person name="Yakubov V."/>
            <person name="Chirak E."/>
            <person name="Afonin A."/>
            <person name="Gogolev Y."/>
            <person name="Andronov E."/>
            <person name="Tikhonovich I."/>
        </authorList>
    </citation>
    <scope>NUCLEOTIDE SEQUENCE [LARGE SCALE GENOMIC DNA]</scope>
    <source>
        <strain evidence="8">583</strain>
    </source>
</reference>
<proteinExistence type="inferred from homology"/>
<keyword evidence="2" id="KW-0805">Transcription regulation</keyword>
<dbReference type="SUPFAM" id="SSF53850">
    <property type="entry name" value="Periplasmic binding protein-like II"/>
    <property type="match status" value="1"/>
</dbReference>
<gene>
    <name evidence="7" type="ORF">HB778_03750</name>
</gene>
<dbReference type="PANTHER" id="PTHR30126:SF39">
    <property type="entry name" value="HTH-TYPE TRANSCRIPTIONAL REGULATOR CYSL"/>
    <property type="match status" value="1"/>
</dbReference>
<dbReference type="RefSeq" id="WP_183461581.1">
    <property type="nucleotide sequence ID" value="NZ_CP050296.1"/>
</dbReference>
<feature type="region of interest" description="Disordered" evidence="5">
    <location>
        <begin position="302"/>
        <end position="328"/>
    </location>
</feature>
<dbReference type="InterPro" id="IPR036390">
    <property type="entry name" value="WH_DNA-bd_sf"/>
</dbReference>
<feature type="domain" description="HTH lysR-type" evidence="6">
    <location>
        <begin position="1"/>
        <end position="58"/>
    </location>
</feature>
<evidence type="ECO:0000256" key="4">
    <source>
        <dbReference type="ARBA" id="ARBA00023163"/>
    </source>
</evidence>
<dbReference type="InterPro" id="IPR036388">
    <property type="entry name" value="WH-like_DNA-bd_sf"/>
</dbReference>
<dbReference type="InterPro" id="IPR005119">
    <property type="entry name" value="LysR_subst-bd"/>
</dbReference>
<dbReference type="Proteomes" id="UP000515465">
    <property type="component" value="Chromosome"/>
</dbReference>
<dbReference type="PROSITE" id="PS50931">
    <property type="entry name" value="HTH_LYSR"/>
    <property type="match status" value="1"/>
</dbReference>